<feature type="region of interest" description="Disordered" evidence="5">
    <location>
        <begin position="76"/>
        <end position="109"/>
    </location>
</feature>
<evidence type="ECO:0000256" key="1">
    <source>
        <dbReference type="ARBA" id="ARBA00022723"/>
    </source>
</evidence>
<dbReference type="EMBL" id="GDHC01007190">
    <property type="protein sequence ID" value="JAQ11439.1"/>
    <property type="molecule type" value="Transcribed_RNA"/>
</dbReference>
<evidence type="ECO:0000256" key="3">
    <source>
        <dbReference type="ARBA" id="ARBA00022833"/>
    </source>
</evidence>
<evidence type="ECO:0000313" key="9">
    <source>
        <dbReference type="EMBL" id="JAQ11439.1"/>
    </source>
</evidence>
<organism evidence="8">
    <name type="scientific">Lygus hesperus</name>
    <name type="common">Western plant bug</name>
    <dbReference type="NCBI Taxonomy" id="30085"/>
    <lineage>
        <taxon>Eukaryota</taxon>
        <taxon>Metazoa</taxon>
        <taxon>Ecdysozoa</taxon>
        <taxon>Arthropoda</taxon>
        <taxon>Hexapoda</taxon>
        <taxon>Insecta</taxon>
        <taxon>Pterygota</taxon>
        <taxon>Neoptera</taxon>
        <taxon>Paraneoptera</taxon>
        <taxon>Hemiptera</taxon>
        <taxon>Heteroptera</taxon>
        <taxon>Panheteroptera</taxon>
        <taxon>Cimicomorpha</taxon>
        <taxon>Miridae</taxon>
        <taxon>Mirini</taxon>
        <taxon>Lygus</taxon>
    </lineage>
</organism>
<dbReference type="AlphaFoldDB" id="A0A0A9ZIJ5"/>
<dbReference type="PROSITE" id="PS51501">
    <property type="entry name" value="ZF_DNL"/>
    <property type="match status" value="1"/>
</dbReference>
<evidence type="ECO:0000256" key="4">
    <source>
        <dbReference type="PROSITE-ProRule" id="PRU00834"/>
    </source>
</evidence>
<gene>
    <name evidence="8" type="primary">dnlz_1</name>
    <name evidence="9" type="synonym">dnlz</name>
    <name evidence="7" type="synonym">dnlz_0</name>
    <name evidence="8" type="ORF">CM83_2235</name>
    <name evidence="7" type="ORF">CM83_2239</name>
    <name evidence="9" type="ORF">g.6194</name>
</gene>
<reference evidence="8" key="1">
    <citation type="journal article" date="2014" name="PLoS ONE">
        <title>Transcriptome-Based Identification of ABC Transporters in the Western Tarnished Plant Bug Lygus hesperus.</title>
        <authorList>
            <person name="Hull J.J."/>
            <person name="Chaney K."/>
            <person name="Geib S.M."/>
            <person name="Fabrick J.A."/>
            <person name="Brent C.S."/>
            <person name="Walsh D."/>
            <person name="Lavine L.C."/>
        </authorList>
    </citation>
    <scope>NUCLEOTIDE SEQUENCE</scope>
</reference>
<dbReference type="GO" id="GO:0050821">
    <property type="term" value="P:protein stabilization"/>
    <property type="evidence" value="ECO:0007669"/>
    <property type="project" value="TreeGrafter"/>
</dbReference>
<dbReference type="InterPro" id="IPR007853">
    <property type="entry name" value="Znf_DNL-typ"/>
</dbReference>
<name>A0A0A9ZIJ5_LYGHE</name>
<proteinExistence type="predicted"/>
<dbReference type="PANTHER" id="PTHR20922">
    <property type="entry name" value="DNL-TYPE ZINC FINGER PROTEIN"/>
    <property type="match status" value="1"/>
</dbReference>
<dbReference type="GO" id="GO:0006457">
    <property type="term" value="P:protein folding"/>
    <property type="evidence" value="ECO:0007669"/>
    <property type="project" value="TreeGrafter"/>
</dbReference>
<dbReference type="GO" id="GO:0030150">
    <property type="term" value="P:protein import into mitochondrial matrix"/>
    <property type="evidence" value="ECO:0007669"/>
    <property type="project" value="TreeGrafter"/>
</dbReference>
<evidence type="ECO:0000256" key="5">
    <source>
        <dbReference type="SAM" id="MobiDB-lite"/>
    </source>
</evidence>
<dbReference type="GO" id="GO:0008270">
    <property type="term" value="F:zinc ion binding"/>
    <property type="evidence" value="ECO:0007669"/>
    <property type="project" value="UniProtKB-KW"/>
</dbReference>
<dbReference type="Pfam" id="PF05180">
    <property type="entry name" value="zf-DNL"/>
    <property type="match status" value="1"/>
</dbReference>
<reference evidence="8" key="2">
    <citation type="submission" date="2014-07" db="EMBL/GenBank/DDBJ databases">
        <authorList>
            <person name="Hull J."/>
        </authorList>
    </citation>
    <scope>NUCLEOTIDE SEQUENCE</scope>
</reference>
<keyword evidence="1" id="KW-0479">Metal-binding</keyword>
<dbReference type="EMBL" id="GBHO01000784">
    <property type="protein sequence ID" value="JAG42820.1"/>
    <property type="molecule type" value="Transcribed_RNA"/>
</dbReference>
<dbReference type="PANTHER" id="PTHR20922:SF13">
    <property type="entry name" value="DNL-TYPE ZINC FINGER PROTEIN"/>
    <property type="match status" value="1"/>
</dbReference>
<feature type="domain" description="DNL-type" evidence="6">
    <location>
        <begin position="1"/>
        <end position="74"/>
    </location>
</feature>
<protein>
    <submittedName>
        <fullName evidence="8">DNL-type zinc finger protein</fullName>
    </submittedName>
</protein>
<evidence type="ECO:0000259" key="6">
    <source>
        <dbReference type="PROSITE" id="PS51501"/>
    </source>
</evidence>
<dbReference type="InterPro" id="IPR024158">
    <property type="entry name" value="Mt_import_TIM15"/>
</dbReference>
<keyword evidence="2 4" id="KW-0863">Zinc-finger</keyword>
<keyword evidence="3" id="KW-0862">Zinc</keyword>
<accession>A0A0A9ZIJ5</accession>
<evidence type="ECO:0000313" key="7">
    <source>
        <dbReference type="EMBL" id="JAG42819.1"/>
    </source>
</evidence>
<evidence type="ECO:0000313" key="8">
    <source>
        <dbReference type="EMBL" id="JAG42820.1"/>
    </source>
</evidence>
<feature type="compositionally biased region" description="Basic and acidic residues" evidence="5">
    <location>
        <begin position="93"/>
        <end position="109"/>
    </location>
</feature>
<sequence>MSNRSYTEGVVILRCDGCKSLHLLADHLGWFGDQRCTIEDIMHEKNESVLHLHSEDGIETLTPETVDALKDTMSKARKEDLEAPAIGTHNYRRIKDHDDKDSSAKDDVK</sequence>
<dbReference type="EMBL" id="GBHO01000785">
    <property type="protein sequence ID" value="JAG42819.1"/>
    <property type="molecule type" value="Transcribed_RNA"/>
</dbReference>
<dbReference type="GO" id="GO:0005739">
    <property type="term" value="C:mitochondrion"/>
    <property type="evidence" value="ECO:0007669"/>
    <property type="project" value="TreeGrafter"/>
</dbReference>
<dbReference type="GO" id="GO:0051087">
    <property type="term" value="F:protein-folding chaperone binding"/>
    <property type="evidence" value="ECO:0007669"/>
    <property type="project" value="TreeGrafter"/>
</dbReference>
<reference evidence="9" key="3">
    <citation type="journal article" date="2016" name="Gigascience">
        <title>De novo construction of an expanded transcriptome assembly for the western tarnished plant bug, Lygus hesperus.</title>
        <authorList>
            <person name="Tassone E.E."/>
            <person name="Geib S.M."/>
            <person name="Hall B."/>
            <person name="Fabrick J.A."/>
            <person name="Brent C.S."/>
            <person name="Hull J.J."/>
        </authorList>
    </citation>
    <scope>NUCLEOTIDE SEQUENCE</scope>
</reference>
<evidence type="ECO:0000256" key="2">
    <source>
        <dbReference type="ARBA" id="ARBA00022771"/>
    </source>
</evidence>